<feature type="domain" description="HTH lysR-type" evidence="5">
    <location>
        <begin position="1"/>
        <end position="58"/>
    </location>
</feature>
<sequence>MELYHLRSFIAVANEGHLTRAAQQLYISQPAVSAHIKALEEELGVTLFARTPQGMILTNEGTVLKAQAEKSLNTINELFRQAKRLQHDLTGTAKIGLNIDPDLLKTAEFFSVMSTNYPLLEYHFLQRSTWEVVDELRHGALDGGYMYGGIIAPQPDIVSCKLHNYNVMVVGPARWKEQIEAADWEGLAAFPWVWTSKLCAFCDLALKTFHDRNLKPSKAVIADHEAAMRTLVISGVGLTLMREDEARPLEQEGKIAIWHNEKLEIELHFAYLRARQEDPVIQAILNGIFIIWNLQEPCM</sequence>
<dbReference type="HOGENOM" id="CLU_039613_6_1_0"/>
<dbReference type="FunFam" id="1.10.10.10:FF:000001">
    <property type="entry name" value="LysR family transcriptional regulator"/>
    <property type="match status" value="1"/>
</dbReference>
<gene>
    <name evidence="6" type="ORF">U14_02255</name>
</gene>
<dbReference type="InterPro" id="IPR005119">
    <property type="entry name" value="LysR_subst-bd"/>
</dbReference>
<dbReference type="Gene3D" id="1.10.10.10">
    <property type="entry name" value="Winged helix-like DNA-binding domain superfamily/Winged helix DNA-binding domain"/>
    <property type="match status" value="1"/>
</dbReference>
<accession>A0A0S6VTX9</accession>
<dbReference type="GO" id="GO:0003700">
    <property type="term" value="F:DNA-binding transcription factor activity"/>
    <property type="evidence" value="ECO:0007669"/>
    <property type="project" value="InterPro"/>
</dbReference>
<dbReference type="InterPro" id="IPR036388">
    <property type="entry name" value="WH-like_DNA-bd_sf"/>
</dbReference>
<dbReference type="STRING" id="1499966.U14_02255"/>
<evidence type="ECO:0000256" key="1">
    <source>
        <dbReference type="ARBA" id="ARBA00009437"/>
    </source>
</evidence>
<proteinExistence type="inferred from homology"/>
<dbReference type="PRINTS" id="PR00039">
    <property type="entry name" value="HTHLYSR"/>
</dbReference>
<dbReference type="InterPro" id="IPR000847">
    <property type="entry name" value="LysR_HTH_N"/>
</dbReference>
<dbReference type="SUPFAM" id="SSF53850">
    <property type="entry name" value="Periplasmic binding protein-like II"/>
    <property type="match status" value="1"/>
</dbReference>
<dbReference type="PROSITE" id="PS50931">
    <property type="entry name" value="HTH_LYSR"/>
    <property type="match status" value="1"/>
</dbReference>
<evidence type="ECO:0000313" key="6">
    <source>
        <dbReference type="EMBL" id="GAK51013.1"/>
    </source>
</evidence>
<dbReference type="AlphaFoldDB" id="A0A0S6VTX9"/>
<keyword evidence="7" id="KW-1185">Reference proteome</keyword>
<dbReference type="PANTHER" id="PTHR30346">
    <property type="entry name" value="TRANSCRIPTIONAL DUAL REGULATOR HCAR-RELATED"/>
    <property type="match status" value="1"/>
</dbReference>
<comment type="similarity">
    <text evidence="1">Belongs to the LysR transcriptional regulatory family.</text>
</comment>
<evidence type="ECO:0000256" key="4">
    <source>
        <dbReference type="ARBA" id="ARBA00023163"/>
    </source>
</evidence>
<dbReference type="PANTHER" id="PTHR30346:SF28">
    <property type="entry name" value="HTH-TYPE TRANSCRIPTIONAL REGULATOR CYNR"/>
    <property type="match status" value="1"/>
</dbReference>
<dbReference type="SUPFAM" id="SSF46785">
    <property type="entry name" value="Winged helix' DNA-binding domain"/>
    <property type="match status" value="1"/>
</dbReference>
<dbReference type="Proteomes" id="UP000030700">
    <property type="component" value="Unassembled WGS sequence"/>
</dbReference>
<dbReference type="EMBL" id="DF820456">
    <property type="protein sequence ID" value="GAK51013.1"/>
    <property type="molecule type" value="Genomic_DNA"/>
</dbReference>
<dbReference type="GO" id="GO:0003677">
    <property type="term" value="F:DNA binding"/>
    <property type="evidence" value="ECO:0007669"/>
    <property type="project" value="UniProtKB-KW"/>
</dbReference>
<evidence type="ECO:0000313" key="7">
    <source>
        <dbReference type="Proteomes" id="UP000030700"/>
    </source>
</evidence>
<keyword evidence="2" id="KW-0805">Transcription regulation</keyword>
<evidence type="ECO:0000259" key="5">
    <source>
        <dbReference type="PROSITE" id="PS50931"/>
    </source>
</evidence>
<dbReference type="Gene3D" id="3.40.190.290">
    <property type="match status" value="1"/>
</dbReference>
<evidence type="ECO:0000256" key="3">
    <source>
        <dbReference type="ARBA" id="ARBA00023125"/>
    </source>
</evidence>
<keyword evidence="4" id="KW-0804">Transcription</keyword>
<dbReference type="CDD" id="cd05466">
    <property type="entry name" value="PBP2_LTTR_substrate"/>
    <property type="match status" value="1"/>
</dbReference>
<name>A0A0S6VTX9_9BACT</name>
<dbReference type="Pfam" id="PF03466">
    <property type="entry name" value="LysR_substrate"/>
    <property type="match status" value="1"/>
</dbReference>
<evidence type="ECO:0000256" key="2">
    <source>
        <dbReference type="ARBA" id="ARBA00023015"/>
    </source>
</evidence>
<dbReference type="Pfam" id="PF00126">
    <property type="entry name" value="HTH_1"/>
    <property type="match status" value="1"/>
</dbReference>
<dbReference type="GO" id="GO:0032993">
    <property type="term" value="C:protein-DNA complex"/>
    <property type="evidence" value="ECO:0007669"/>
    <property type="project" value="TreeGrafter"/>
</dbReference>
<protein>
    <submittedName>
        <fullName evidence="6">Transcriptional regulator, LysR family</fullName>
    </submittedName>
</protein>
<reference evidence="6" key="1">
    <citation type="journal article" date="2015" name="PeerJ">
        <title>First genomic representation of candidate bacterial phylum KSB3 points to enhanced environmental sensing as a trigger of wastewater bulking.</title>
        <authorList>
            <person name="Sekiguchi Y."/>
            <person name="Ohashi A."/>
            <person name="Parks D.H."/>
            <person name="Yamauchi T."/>
            <person name="Tyson G.W."/>
            <person name="Hugenholtz P."/>
        </authorList>
    </citation>
    <scope>NUCLEOTIDE SEQUENCE [LARGE SCALE GENOMIC DNA]</scope>
</reference>
<dbReference type="InterPro" id="IPR036390">
    <property type="entry name" value="WH_DNA-bd_sf"/>
</dbReference>
<organism evidence="6">
    <name type="scientific">Candidatus Moduliflexus flocculans</name>
    <dbReference type="NCBI Taxonomy" id="1499966"/>
    <lineage>
        <taxon>Bacteria</taxon>
        <taxon>Candidatus Moduliflexota</taxon>
        <taxon>Candidatus Moduliflexia</taxon>
        <taxon>Candidatus Moduliflexales</taxon>
        <taxon>Candidatus Moduliflexaceae</taxon>
    </lineage>
</organism>
<keyword evidence="3" id="KW-0238">DNA-binding</keyword>